<comment type="caution">
    <text evidence="1">The sequence shown here is derived from an EMBL/GenBank/DDBJ whole genome shotgun (WGS) entry which is preliminary data.</text>
</comment>
<dbReference type="Gramene" id="Psat01G0258700-T1">
    <property type="protein sequence ID" value="KAI5444024.1"/>
    <property type="gene ID" value="KIW84_012587"/>
</dbReference>
<organism evidence="1 2">
    <name type="scientific">Pisum sativum</name>
    <name type="common">Garden pea</name>
    <name type="synonym">Lathyrus oleraceus</name>
    <dbReference type="NCBI Taxonomy" id="3888"/>
    <lineage>
        <taxon>Eukaryota</taxon>
        <taxon>Viridiplantae</taxon>
        <taxon>Streptophyta</taxon>
        <taxon>Embryophyta</taxon>
        <taxon>Tracheophyta</taxon>
        <taxon>Spermatophyta</taxon>
        <taxon>Magnoliopsida</taxon>
        <taxon>eudicotyledons</taxon>
        <taxon>Gunneridae</taxon>
        <taxon>Pentapetalae</taxon>
        <taxon>rosids</taxon>
        <taxon>fabids</taxon>
        <taxon>Fabales</taxon>
        <taxon>Fabaceae</taxon>
        <taxon>Papilionoideae</taxon>
        <taxon>50 kb inversion clade</taxon>
        <taxon>NPAAA clade</taxon>
        <taxon>Hologalegina</taxon>
        <taxon>IRL clade</taxon>
        <taxon>Fabeae</taxon>
        <taxon>Lathyrus</taxon>
    </lineage>
</organism>
<dbReference type="PANTHER" id="PTHR47150">
    <property type="entry name" value="OS12G0169200 PROTEIN"/>
    <property type="match status" value="1"/>
</dbReference>
<dbReference type="EMBL" id="JAMSHJ010000001">
    <property type="protein sequence ID" value="KAI5444024.1"/>
    <property type="molecule type" value="Genomic_DNA"/>
</dbReference>
<evidence type="ECO:0000313" key="1">
    <source>
        <dbReference type="EMBL" id="KAI5444024.1"/>
    </source>
</evidence>
<proteinExistence type="predicted"/>
<sequence>MKFSFNHGSTFQRIQLLRLIKKGDSFWNKIGEACNKHRDINSSVQKFVGCYKQALSTQQSGSSESNIMQAAFKIYFQDEALGQHDEYFRMMVDATGMTSLSPLQKCTVVIRILAYGTSTDNVDDYLRISETTTLKYVRDLAEPQSSGRAASDRWRPTIIVNEVAQQRKRKCATAGLAEAIQCRVASDVGFQDRKGLRLGGDGATVTTMVVFG</sequence>
<accession>A0A9D5BI42</accession>
<gene>
    <name evidence="1" type="ORF">KIW84_012587</name>
</gene>
<keyword evidence="2" id="KW-1185">Reference proteome</keyword>
<evidence type="ECO:0000313" key="2">
    <source>
        <dbReference type="Proteomes" id="UP001058974"/>
    </source>
</evidence>
<name>A0A9D5BI42_PEA</name>
<dbReference type="Proteomes" id="UP001058974">
    <property type="component" value="Chromosome 1"/>
</dbReference>
<protein>
    <submittedName>
        <fullName evidence="1">Uncharacterized protein</fullName>
    </submittedName>
</protein>
<reference evidence="1 2" key="1">
    <citation type="journal article" date="2022" name="Nat. Genet.">
        <title>Improved pea reference genome and pan-genome highlight genomic features and evolutionary characteristics.</title>
        <authorList>
            <person name="Yang T."/>
            <person name="Liu R."/>
            <person name="Luo Y."/>
            <person name="Hu S."/>
            <person name="Wang D."/>
            <person name="Wang C."/>
            <person name="Pandey M.K."/>
            <person name="Ge S."/>
            <person name="Xu Q."/>
            <person name="Li N."/>
            <person name="Li G."/>
            <person name="Huang Y."/>
            <person name="Saxena R.K."/>
            <person name="Ji Y."/>
            <person name="Li M."/>
            <person name="Yan X."/>
            <person name="He Y."/>
            <person name="Liu Y."/>
            <person name="Wang X."/>
            <person name="Xiang C."/>
            <person name="Varshney R.K."/>
            <person name="Ding H."/>
            <person name="Gao S."/>
            <person name="Zong X."/>
        </authorList>
    </citation>
    <scope>NUCLEOTIDE SEQUENCE [LARGE SCALE GENOMIC DNA]</scope>
    <source>
        <strain evidence="1 2">cv. Zhongwan 6</strain>
    </source>
</reference>
<dbReference type="PANTHER" id="PTHR47150:SF6">
    <property type="entry name" value="OS01G0872900 PROTEIN"/>
    <property type="match status" value="1"/>
</dbReference>
<dbReference type="AlphaFoldDB" id="A0A9D5BI42"/>